<dbReference type="Gramene" id="RZC82262">
    <property type="protein sequence ID" value="RZC82262"/>
    <property type="gene ID" value="C5167_045051"/>
</dbReference>
<proteinExistence type="predicted"/>
<reference evidence="2 3" key="1">
    <citation type="journal article" date="2018" name="Science">
        <title>The opium poppy genome and morphinan production.</title>
        <authorList>
            <person name="Guo L."/>
            <person name="Winzer T."/>
            <person name="Yang X."/>
            <person name="Li Y."/>
            <person name="Ning Z."/>
            <person name="He Z."/>
            <person name="Teodor R."/>
            <person name="Lu Y."/>
            <person name="Bowser T.A."/>
            <person name="Graham I.A."/>
            <person name="Ye K."/>
        </authorList>
    </citation>
    <scope>NUCLEOTIDE SEQUENCE [LARGE SCALE GENOMIC DNA]</scope>
    <source>
        <strain evidence="3">cv. HN1</strain>
        <tissue evidence="2">Leaves</tissue>
    </source>
</reference>
<dbReference type="AlphaFoldDB" id="A0A4Y7LC54"/>
<evidence type="ECO:0000313" key="3">
    <source>
        <dbReference type="Proteomes" id="UP000316621"/>
    </source>
</evidence>
<gene>
    <name evidence="2" type="ORF">C5167_045051</name>
</gene>
<accession>A0A4Y7LC54</accession>
<dbReference type="EMBL" id="CM010725">
    <property type="protein sequence ID" value="RZC82262.1"/>
    <property type="molecule type" value="Genomic_DNA"/>
</dbReference>
<protein>
    <submittedName>
        <fullName evidence="2">Uncharacterized protein</fullName>
    </submittedName>
</protein>
<name>A0A4Y7LC54_PAPSO</name>
<dbReference type="Proteomes" id="UP000316621">
    <property type="component" value="Chromosome 11"/>
</dbReference>
<feature type="compositionally biased region" description="Polar residues" evidence="1">
    <location>
        <begin position="1"/>
        <end position="11"/>
    </location>
</feature>
<feature type="region of interest" description="Disordered" evidence="1">
    <location>
        <begin position="1"/>
        <end position="33"/>
    </location>
</feature>
<organism evidence="2 3">
    <name type="scientific">Papaver somniferum</name>
    <name type="common">Opium poppy</name>
    <dbReference type="NCBI Taxonomy" id="3469"/>
    <lineage>
        <taxon>Eukaryota</taxon>
        <taxon>Viridiplantae</taxon>
        <taxon>Streptophyta</taxon>
        <taxon>Embryophyta</taxon>
        <taxon>Tracheophyta</taxon>
        <taxon>Spermatophyta</taxon>
        <taxon>Magnoliopsida</taxon>
        <taxon>Ranunculales</taxon>
        <taxon>Papaveraceae</taxon>
        <taxon>Papaveroideae</taxon>
        <taxon>Papaver</taxon>
    </lineage>
</organism>
<keyword evidence="3" id="KW-1185">Reference proteome</keyword>
<evidence type="ECO:0000313" key="2">
    <source>
        <dbReference type="EMBL" id="RZC82262.1"/>
    </source>
</evidence>
<feature type="compositionally biased region" description="Low complexity" evidence="1">
    <location>
        <begin position="12"/>
        <end position="26"/>
    </location>
</feature>
<evidence type="ECO:0000256" key="1">
    <source>
        <dbReference type="SAM" id="MobiDB-lite"/>
    </source>
</evidence>
<sequence length="290" mass="30324">MASPNVPSSGKSRIIIQSPNSSSNPRMTKISKGSLRMTRRVKQPPVIKTQLDLPSFKMLPSSASQVPLGETTNSSLHGTIPSLQANITTSSCPTTSAQASVIASLLSSTSSLVQNPCMDVIPLAFSNPLLSSGMISSSTELMVTTQAITFSTEESTASLQDIPISNFVAILVYMDCPTLSLSEASTAISSPSTVMTTSPLRTGTSSHASVVTSEMYASDGSSSGTSPLLGIVQLACSSSMDPSQRRLCESLVKLLSDSPPDKSLGVALFNLKVFQNLVPPSENLPPRLPA</sequence>